<proteinExistence type="predicted"/>
<dbReference type="Gene3D" id="3.40.50.1820">
    <property type="entry name" value="alpha/beta hydrolase"/>
    <property type="match status" value="1"/>
</dbReference>
<evidence type="ECO:0000313" key="3">
    <source>
        <dbReference type="EMBL" id="NEG72401.1"/>
    </source>
</evidence>
<dbReference type="PANTHER" id="PTHR48081:SF13">
    <property type="entry name" value="ALPHA_BETA HYDROLASE"/>
    <property type="match status" value="1"/>
</dbReference>
<reference evidence="3 4" key="1">
    <citation type="submission" date="2019-10" db="EMBL/GenBank/DDBJ databases">
        <title>Bifidobacterium from non-human primates.</title>
        <authorList>
            <person name="Modesto M."/>
        </authorList>
    </citation>
    <scope>NUCLEOTIDE SEQUENCE [LARGE SCALE GENOMIC DNA]</scope>
    <source>
        <strain evidence="3 4">TREM</strain>
    </source>
</reference>
<dbReference type="OrthoDB" id="9803828at2"/>
<dbReference type="SUPFAM" id="SSF53474">
    <property type="entry name" value="alpha/beta-Hydrolases"/>
    <property type="match status" value="1"/>
</dbReference>
<dbReference type="InterPro" id="IPR029058">
    <property type="entry name" value="AB_hydrolase_fold"/>
</dbReference>
<protein>
    <submittedName>
        <fullName evidence="3">Alpha/beta hydrolase fold domain-containing protein</fullName>
    </submittedName>
</protein>
<feature type="domain" description="BD-FAE-like" evidence="2">
    <location>
        <begin position="50"/>
        <end position="253"/>
    </location>
</feature>
<gene>
    <name evidence="3" type="ORF">GFD24_09360</name>
</gene>
<dbReference type="GO" id="GO:0016787">
    <property type="term" value="F:hydrolase activity"/>
    <property type="evidence" value="ECO:0007669"/>
    <property type="project" value="UniProtKB-KW"/>
</dbReference>
<accession>A0A7K3TCX2</accession>
<dbReference type="InterPro" id="IPR050300">
    <property type="entry name" value="GDXG_lipolytic_enzyme"/>
</dbReference>
<evidence type="ECO:0000313" key="4">
    <source>
        <dbReference type="Proteomes" id="UP000469943"/>
    </source>
</evidence>
<name>A0A7K3TCX2_9BIFI</name>
<organism evidence="3 4">
    <name type="scientific">Bifidobacterium ramosum</name>
    <dbReference type="NCBI Taxonomy" id="1798158"/>
    <lineage>
        <taxon>Bacteria</taxon>
        <taxon>Bacillati</taxon>
        <taxon>Actinomycetota</taxon>
        <taxon>Actinomycetes</taxon>
        <taxon>Bifidobacteriales</taxon>
        <taxon>Bifidobacteriaceae</taxon>
        <taxon>Bifidobacterium</taxon>
    </lineage>
</organism>
<dbReference type="PANTHER" id="PTHR48081">
    <property type="entry name" value="AB HYDROLASE SUPERFAMILY PROTEIN C4A8.06C"/>
    <property type="match status" value="1"/>
</dbReference>
<dbReference type="EMBL" id="WHZX01000008">
    <property type="protein sequence ID" value="NEG72401.1"/>
    <property type="molecule type" value="Genomic_DNA"/>
</dbReference>
<dbReference type="AlphaFoldDB" id="A0A7K3TCX2"/>
<dbReference type="InterPro" id="IPR049492">
    <property type="entry name" value="BD-FAE-like_dom"/>
</dbReference>
<evidence type="ECO:0000259" key="2">
    <source>
        <dbReference type="Pfam" id="PF20434"/>
    </source>
</evidence>
<sequence length="298" mass="32229">MRYTTSQRFHPVSFKDEPIMTDITEYIDQDYAGNGRQSQKLYLAIPAGASAGHPVPVVIYIHGGGWIGGTFAPGSTGLATGRDDTNAFLEAGYAVAVINYRLSTEARWPAQIHDCKAAVRFLRAHAGKYGIDPDRIVAWGASAGAHLAQFLGFTNGDARYDDPASAASGVSSTVNLVIAAFGISDISRWVLPGPRYDEVEDYKTKLLGTGYTQEAAHDASPIDHVHAGMAPMLLAHADDDALVPCDQTHWLEAAIHEVGGGASIETWYPHTGGHGDPRVWRAPEATDRFIDFCDRHLR</sequence>
<evidence type="ECO:0000256" key="1">
    <source>
        <dbReference type="ARBA" id="ARBA00022801"/>
    </source>
</evidence>
<dbReference type="Proteomes" id="UP000469943">
    <property type="component" value="Unassembled WGS sequence"/>
</dbReference>
<dbReference type="Pfam" id="PF20434">
    <property type="entry name" value="BD-FAE"/>
    <property type="match status" value="1"/>
</dbReference>
<keyword evidence="1 3" id="KW-0378">Hydrolase</keyword>
<comment type="caution">
    <text evidence="3">The sequence shown here is derived from an EMBL/GenBank/DDBJ whole genome shotgun (WGS) entry which is preliminary data.</text>
</comment>